<feature type="domain" description="FAD-binding FR-type" evidence="2">
    <location>
        <begin position="101"/>
        <end position="201"/>
    </location>
</feature>
<dbReference type="SUPFAM" id="SSF54292">
    <property type="entry name" value="2Fe-2S ferredoxin-like"/>
    <property type="match status" value="1"/>
</dbReference>
<dbReference type="InterPro" id="IPR008333">
    <property type="entry name" value="Cbr1-like_FAD-bd_dom"/>
</dbReference>
<dbReference type="EMBL" id="SOQX01000001">
    <property type="protein sequence ID" value="TDY03745.1"/>
    <property type="molecule type" value="Genomic_DNA"/>
</dbReference>
<dbReference type="InterPro" id="IPR001041">
    <property type="entry name" value="2Fe-2S_ferredoxin-type"/>
</dbReference>
<dbReference type="PROSITE" id="PS51085">
    <property type="entry name" value="2FE2S_FER_2"/>
    <property type="match status" value="1"/>
</dbReference>
<dbReference type="Gene3D" id="3.40.50.80">
    <property type="entry name" value="Nucleotide-binding domain of ferredoxin-NADP reductase (FNR) module"/>
    <property type="match status" value="1"/>
</dbReference>
<evidence type="ECO:0000313" key="4">
    <source>
        <dbReference type="Proteomes" id="UP000294914"/>
    </source>
</evidence>
<organism evidence="3 4">
    <name type="scientific">Thiohalophilus thiocyanatoxydans</name>
    <dbReference type="NCBI Taxonomy" id="381308"/>
    <lineage>
        <taxon>Bacteria</taxon>
        <taxon>Pseudomonadati</taxon>
        <taxon>Pseudomonadota</taxon>
        <taxon>Gammaproteobacteria</taxon>
        <taxon>Thiohalomonadales</taxon>
        <taxon>Thiohalophilaceae</taxon>
        <taxon>Thiohalophilus</taxon>
    </lineage>
</organism>
<dbReference type="InterPro" id="IPR017927">
    <property type="entry name" value="FAD-bd_FR_type"/>
</dbReference>
<dbReference type="Pfam" id="PF00175">
    <property type="entry name" value="NAD_binding_1"/>
    <property type="match status" value="1"/>
</dbReference>
<dbReference type="InterPro" id="IPR036010">
    <property type="entry name" value="2Fe-2S_ferredoxin-like_sf"/>
</dbReference>
<feature type="domain" description="2Fe-2S ferredoxin-type" evidence="1">
    <location>
        <begin position="1"/>
        <end position="94"/>
    </location>
</feature>
<dbReference type="InterPro" id="IPR006058">
    <property type="entry name" value="2Fe2S_fd_BS"/>
</dbReference>
<proteinExistence type="predicted"/>
<dbReference type="Pfam" id="PF00111">
    <property type="entry name" value="Fer2"/>
    <property type="match status" value="1"/>
</dbReference>
<dbReference type="OrthoDB" id="9806195at2"/>
<dbReference type="Gene3D" id="3.10.20.30">
    <property type="match status" value="1"/>
</dbReference>
<dbReference type="PROSITE" id="PS00197">
    <property type="entry name" value="2FE2S_FER_1"/>
    <property type="match status" value="1"/>
</dbReference>
<comment type="caution">
    <text evidence="3">The sequence shown here is derived from an EMBL/GenBank/DDBJ whole genome shotgun (WGS) entry which is preliminary data.</text>
</comment>
<dbReference type="PANTHER" id="PTHR47354:SF5">
    <property type="entry name" value="PROTEIN RFBI"/>
    <property type="match status" value="1"/>
</dbReference>
<dbReference type="Proteomes" id="UP000294914">
    <property type="component" value="Unassembled WGS sequence"/>
</dbReference>
<dbReference type="InterPro" id="IPR039261">
    <property type="entry name" value="FNR_nucleotide-bd"/>
</dbReference>
<dbReference type="SUPFAM" id="SSF63380">
    <property type="entry name" value="Riboflavin synthase domain-like"/>
    <property type="match status" value="1"/>
</dbReference>
<dbReference type="GO" id="GO:0016491">
    <property type="term" value="F:oxidoreductase activity"/>
    <property type="evidence" value="ECO:0007669"/>
    <property type="project" value="InterPro"/>
</dbReference>
<evidence type="ECO:0000259" key="1">
    <source>
        <dbReference type="PROSITE" id="PS51085"/>
    </source>
</evidence>
<gene>
    <name evidence="3" type="ORF">EDC23_0114</name>
</gene>
<evidence type="ECO:0000259" key="2">
    <source>
        <dbReference type="PROSITE" id="PS51384"/>
    </source>
</evidence>
<dbReference type="SUPFAM" id="SSF52343">
    <property type="entry name" value="Ferredoxin reductase-like, C-terminal NADP-linked domain"/>
    <property type="match status" value="1"/>
</dbReference>
<dbReference type="Gene3D" id="2.40.30.10">
    <property type="entry name" value="Translation factors"/>
    <property type="match status" value="1"/>
</dbReference>
<dbReference type="PRINTS" id="PR00410">
    <property type="entry name" value="PHEHYDRXLASE"/>
</dbReference>
<dbReference type="PANTHER" id="PTHR47354">
    <property type="entry name" value="NADH OXIDOREDUCTASE HCR"/>
    <property type="match status" value="1"/>
</dbReference>
<dbReference type="GO" id="GO:0051537">
    <property type="term" value="F:2 iron, 2 sulfur cluster binding"/>
    <property type="evidence" value="ECO:0007669"/>
    <property type="project" value="InterPro"/>
</dbReference>
<dbReference type="AlphaFoldDB" id="A0A4V3H4M5"/>
<dbReference type="CDD" id="cd06189">
    <property type="entry name" value="flavin_oxioreductase"/>
    <property type="match status" value="1"/>
</dbReference>
<evidence type="ECO:0000313" key="3">
    <source>
        <dbReference type="EMBL" id="TDY03745.1"/>
    </source>
</evidence>
<sequence>MSFSVKVEPSGHTFPVEADEPVLDAALRHGLTLPYGCRNGACGSCMGKVVEGKIAYPDGELPPALTEEQAIAGMALFCQARARGDLIIETREVAEGQDIPIKKLPTRIAEMSRLNHDVMLLKLKLPASERLQFLAGQYVDFVLKDGRRRSFSLANAPHDDAFLVLHIRHVEGGRFTGEVFDKMQVKDILRIEGPFGGFYLREESDRPIIFMAGGTGFAPIKGMIEHAFALGSERPMHLYWGARAARDLYMASLPEQWLKAHANFRYTPVLSEPMDEDNWQGRTGYVHEAIVQDYPELGGYDIYASGPPPMVYAGQAMFPAHGLDLDHYYSDAFEYNRD</sequence>
<dbReference type="Pfam" id="PF00970">
    <property type="entry name" value="FAD_binding_6"/>
    <property type="match status" value="1"/>
</dbReference>
<accession>A0A4V3H4M5</accession>
<dbReference type="InterPro" id="IPR017938">
    <property type="entry name" value="Riboflavin_synthase-like_b-brl"/>
</dbReference>
<name>A0A4V3H4M5_9GAMM</name>
<protein>
    <submittedName>
        <fullName evidence="3">CDP-4-dehydro-6-deoxyglucose reductase</fullName>
    </submittedName>
</protein>
<dbReference type="CDD" id="cd00207">
    <property type="entry name" value="fer2"/>
    <property type="match status" value="1"/>
</dbReference>
<dbReference type="RefSeq" id="WP_134080331.1">
    <property type="nucleotide sequence ID" value="NZ_SOQX01000001.1"/>
</dbReference>
<dbReference type="InterPro" id="IPR050415">
    <property type="entry name" value="MRET"/>
</dbReference>
<keyword evidence="4" id="KW-1185">Reference proteome</keyword>
<reference evidence="3 4" key="1">
    <citation type="submission" date="2019-03" db="EMBL/GenBank/DDBJ databases">
        <title>Genomic Encyclopedia of Type Strains, Phase IV (KMG-IV): sequencing the most valuable type-strain genomes for metagenomic binning, comparative biology and taxonomic classification.</title>
        <authorList>
            <person name="Goeker M."/>
        </authorList>
    </citation>
    <scope>NUCLEOTIDE SEQUENCE [LARGE SCALE GENOMIC DNA]</scope>
    <source>
        <strain evidence="3 4">DSM 16326</strain>
    </source>
</reference>
<dbReference type="InterPro" id="IPR001433">
    <property type="entry name" value="OxRdtase_FAD/NAD-bd"/>
</dbReference>
<dbReference type="InterPro" id="IPR012675">
    <property type="entry name" value="Beta-grasp_dom_sf"/>
</dbReference>
<dbReference type="PROSITE" id="PS51384">
    <property type="entry name" value="FAD_FR"/>
    <property type="match status" value="1"/>
</dbReference>